<dbReference type="EMBL" id="LVVM01002382">
    <property type="protein sequence ID" value="OJA16755.1"/>
    <property type="molecule type" value="Genomic_DNA"/>
</dbReference>
<comment type="caution">
    <text evidence="2">The sequence shown here is derived from an EMBL/GenBank/DDBJ whole genome shotgun (WGS) entry which is preliminary data.</text>
</comment>
<protein>
    <submittedName>
        <fullName evidence="2">Uncharacterized protein</fullName>
    </submittedName>
</protein>
<feature type="region of interest" description="Disordered" evidence="1">
    <location>
        <begin position="1"/>
        <end position="50"/>
    </location>
</feature>
<sequence length="132" mass="14597">MHTILGKRTASEISEDLPLPGRRPPQPRQFDLQPDDADVTGSYKPDDGVEWLNEKAGFPKEFEANDGTRFLLAGANEHIELRSPHLRDLLDETPRRNANLHVRASGVAVTDVGAISSSSNALPDAKAWEEWT</sequence>
<gene>
    <name evidence="2" type="ORF">AZE42_12638</name>
</gene>
<evidence type="ECO:0000313" key="3">
    <source>
        <dbReference type="Proteomes" id="UP000183567"/>
    </source>
</evidence>
<dbReference type="OrthoDB" id="2692273at2759"/>
<name>A0A1J8Q9U7_9AGAM</name>
<organism evidence="2 3">
    <name type="scientific">Rhizopogon vesiculosus</name>
    <dbReference type="NCBI Taxonomy" id="180088"/>
    <lineage>
        <taxon>Eukaryota</taxon>
        <taxon>Fungi</taxon>
        <taxon>Dikarya</taxon>
        <taxon>Basidiomycota</taxon>
        <taxon>Agaricomycotina</taxon>
        <taxon>Agaricomycetes</taxon>
        <taxon>Agaricomycetidae</taxon>
        <taxon>Boletales</taxon>
        <taxon>Suillineae</taxon>
        <taxon>Rhizopogonaceae</taxon>
        <taxon>Rhizopogon</taxon>
    </lineage>
</organism>
<proteinExistence type="predicted"/>
<evidence type="ECO:0000256" key="1">
    <source>
        <dbReference type="SAM" id="MobiDB-lite"/>
    </source>
</evidence>
<accession>A0A1J8Q9U7</accession>
<dbReference type="Proteomes" id="UP000183567">
    <property type="component" value="Unassembled WGS sequence"/>
</dbReference>
<evidence type="ECO:0000313" key="2">
    <source>
        <dbReference type="EMBL" id="OJA16755.1"/>
    </source>
</evidence>
<keyword evidence="3" id="KW-1185">Reference proteome</keyword>
<reference evidence="2 3" key="1">
    <citation type="submission" date="2016-03" db="EMBL/GenBank/DDBJ databases">
        <title>Comparative genomics of the ectomycorrhizal sister species Rhizopogon vinicolor and Rhizopogon vesiculosus (Basidiomycota: Boletales) reveals a divergence of the mating type B locus.</title>
        <authorList>
            <person name="Mujic A.B."/>
            <person name="Kuo A."/>
            <person name="Tritt A."/>
            <person name="Lipzen A."/>
            <person name="Chen C."/>
            <person name="Johnson J."/>
            <person name="Sharma A."/>
            <person name="Barry K."/>
            <person name="Grigoriev I.V."/>
            <person name="Spatafora J.W."/>
        </authorList>
    </citation>
    <scope>NUCLEOTIDE SEQUENCE [LARGE SCALE GENOMIC DNA]</scope>
    <source>
        <strain evidence="2 3">AM-OR11-056</strain>
    </source>
</reference>
<dbReference type="AlphaFoldDB" id="A0A1J8Q9U7"/>